<keyword evidence="3" id="KW-1185">Reference proteome</keyword>
<feature type="compositionally biased region" description="Polar residues" evidence="1">
    <location>
        <begin position="301"/>
        <end position="312"/>
    </location>
</feature>
<feature type="compositionally biased region" description="Basic and acidic residues" evidence="1">
    <location>
        <begin position="273"/>
        <end position="284"/>
    </location>
</feature>
<dbReference type="InParanoid" id="A0A316YS13"/>
<dbReference type="EMBL" id="KZ819635">
    <property type="protein sequence ID" value="PWN91912.1"/>
    <property type="molecule type" value="Genomic_DNA"/>
</dbReference>
<gene>
    <name evidence="2" type="ORF">FA10DRAFT_77955</name>
</gene>
<dbReference type="AlphaFoldDB" id="A0A316YS13"/>
<feature type="region of interest" description="Disordered" evidence="1">
    <location>
        <begin position="1"/>
        <end position="415"/>
    </location>
</feature>
<name>A0A316YS13_9BASI</name>
<feature type="compositionally biased region" description="Basic and acidic residues" evidence="1">
    <location>
        <begin position="102"/>
        <end position="118"/>
    </location>
</feature>
<feature type="compositionally biased region" description="Low complexity" evidence="1">
    <location>
        <begin position="337"/>
        <end position="352"/>
    </location>
</feature>
<feature type="compositionally biased region" description="Low complexity" evidence="1">
    <location>
        <begin position="42"/>
        <end position="52"/>
    </location>
</feature>
<feature type="compositionally biased region" description="Basic and acidic residues" evidence="1">
    <location>
        <begin position="148"/>
        <end position="175"/>
    </location>
</feature>
<evidence type="ECO:0000313" key="2">
    <source>
        <dbReference type="EMBL" id="PWN91912.1"/>
    </source>
</evidence>
<evidence type="ECO:0008006" key="4">
    <source>
        <dbReference type="Google" id="ProtNLM"/>
    </source>
</evidence>
<feature type="compositionally biased region" description="Polar residues" evidence="1">
    <location>
        <begin position="367"/>
        <end position="390"/>
    </location>
</feature>
<evidence type="ECO:0000256" key="1">
    <source>
        <dbReference type="SAM" id="MobiDB-lite"/>
    </source>
</evidence>
<feature type="compositionally biased region" description="Basic and acidic residues" evidence="1">
    <location>
        <begin position="198"/>
        <end position="208"/>
    </location>
</feature>
<dbReference type="STRING" id="215250.A0A316YS13"/>
<feature type="compositionally biased region" description="Low complexity" evidence="1">
    <location>
        <begin position="1"/>
        <end position="11"/>
    </location>
</feature>
<accession>A0A316YS13</accession>
<proteinExistence type="predicted"/>
<organism evidence="2 3">
    <name type="scientific">Acaromyces ingoldii</name>
    <dbReference type="NCBI Taxonomy" id="215250"/>
    <lineage>
        <taxon>Eukaryota</taxon>
        <taxon>Fungi</taxon>
        <taxon>Dikarya</taxon>
        <taxon>Basidiomycota</taxon>
        <taxon>Ustilaginomycotina</taxon>
        <taxon>Exobasidiomycetes</taxon>
        <taxon>Exobasidiales</taxon>
        <taxon>Cryptobasidiaceae</taxon>
        <taxon>Acaromyces</taxon>
    </lineage>
</organism>
<evidence type="ECO:0000313" key="3">
    <source>
        <dbReference type="Proteomes" id="UP000245768"/>
    </source>
</evidence>
<dbReference type="Proteomes" id="UP000245768">
    <property type="component" value="Unassembled WGS sequence"/>
</dbReference>
<feature type="compositionally biased region" description="Basic and acidic residues" evidence="1">
    <location>
        <begin position="403"/>
        <end position="415"/>
    </location>
</feature>
<dbReference type="Gene3D" id="3.10.20.90">
    <property type="entry name" value="Phosphatidylinositol 3-kinase Catalytic Subunit, Chain A, domain 1"/>
    <property type="match status" value="1"/>
</dbReference>
<protein>
    <recommendedName>
        <fullName evidence="4">Rad60/SUMO-like domain-containing protein</fullName>
    </recommendedName>
</protein>
<feature type="compositionally biased region" description="Acidic residues" evidence="1">
    <location>
        <begin position="209"/>
        <end position="219"/>
    </location>
</feature>
<sequence length="529" mass="58181">MSATTTSATRQSARKPSWPGGLQERGAMSRPRPTPRVREKSSSAASTATPSSLDVPASTAGPISSGRTLPPARTQFTDDDEDSFFTRRAVRPMVVSSGESSRSSDSERSSSGDSEDGKRRRRRKKSKGPLGRESQSKESDGLTAAAVEKGKGPGRDDGIRAEAEGREERRVRDRSSSLTPPPELDSQVKARIQQLVEMRTRGESRGQETEDSDEEDADESLPLNLEELDPDLIRNARGKRGIELRKRYKELEEERRRRGKLDTAQKVLSTRGGPEERESSQDARPRKRSKSKSASLEEGRNSSARRTVTPPRNVQAIVIDDDSGSDFEPPSQGTVPQAQSRTRSQRQQQQQRAKNDSSDSEVEFISALQTQSSALRSQAQQGPSVGSSSRVAVPLASRPPAPKRAEPEEREPISAMSTEERITVTLRGGEGGIYKIPVKVKKTTLVSKLRAHFIDTKKDVLTPAQAAKVRLLFDGEVRCFIQFRSPSADMCAGSGPRRQADDCRHRGRGRRSHRCRVVTAHTHAGCDVQ</sequence>
<feature type="compositionally biased region" description="Basic and acidic residues" evidence="1">
    <location>
        <begin position="240"/>
        <end position="263"/>
    </location>
</feature>
<dbReference type="RefSeq" id="XP_025379110.1">
    <property type="nucleotide sequence ID" value="XM_025525701.1"/>
</dbReference>
<dbReference type="GeneID" id="37047617"/>
<reference evidence="2 3" key="1">
    <citation type="journal article" date="2018" name="Mol. Biol. Evol.">
        <title>Broad Genomic Sampling Reveals a Smut Pathogenic Ancestry of the Fungal Clade Ustilaginomycotina.</title>
        <authorList>
            <person name="Kijpornyongpan T."/>
            <person name="Mondo S.J."/>
            <person name="Barry K."/>
            <person name="Sandor L."/>
            <person name="Lee J."/>
            <person name="Lipzen A."/>
            <person name="Pangilinan J."/>
            <person name="LaButti K."/>
            <person name="Hainaut M."/>
            <person name="Henrissat B."/>
            <person name="Grigoriev I.V."/>
            <person name="Spatafora J.W."/>
            <person name="Aime M.C."/>
        </authorList>
    </citation>
    <scope>NUCLEOTIDE SEQUENCE [LARGE SCALE GENOMIC DNA]</scope>
    <source>
        <strain evidence="2 3">MCA 4198</strain>
    </source>
</reference>